<dbReference type="AlphaFoldDB" id="A0A502GAC8"/>
<keyword evidence="8" id="KW-1185">Reference proteome</keyword>
<evidence type="ECO:0000313" key="7">
    <source>
        <dbReference type="EMBL" id="TPG58935.1"/>
    </source>
</evidence>
<dbReference type="InterPro" id="IPR013249">
    <property type="entry name" value="RNA_pol_sigma70_r4_t2"/>
</dbReference>
<dbReference type="SUPFAM" id="SSF88659">
    <property type="entry name" value="Sigma3 and sigma4 domains of RNA polymerase sigma factors"/>
    <property type="match status" value="1"/>
</dbReference>
<gene>
    <name evidence="7" type="ORF">EAH73_21690</name>
</gene>
<organism evidence="7 8">
    <name type="scientific">Hymenobacter nivis</name>
    <dbReference type="NCBI Taxonomy" id="1850093"/>
    <lineage>
        <taxon>Bacteria</taxon>
        <taxon>Pseudomonadati</taxon>
        <taxon>Bacteroidota</taxon>
        <taxon>Cytophagia</taxon>
        <taxon>Cytophagales</taxon>
        <taxon>Hymenobacteraceae</taxon>
        <taxon>Hymenobacter</taxon>
    </lineage>
</organism>
<dbReference type="NCBIfam" id="TIGR02937">
    <property type="entry name" value="sigma70-ECF"/>
    <property type="match status" value="1"/>
</dbReference>
<dbReference type="PANTHER" id="PTHR43133">
    <property type="entry name" value="RNA POLYMERASE ECF-TYPE SIGMA FACTO"/>
    <property type="match status" value="1"/>
</dbReference>
<evidence type="ECO:0000259" key="6">
    <source>
        <dbReference type="Pfam" id="PF08281"/>
    </source>
</evidence>
<dbReference type="InterPro" id="IPR039425">
    <property type="entry name" value="RNA_pol_sigma-70-like"/>
</dbReference>
<evidence type="ECO:0000256" key="1">
    <source>
        <dbReference type="ARBA" id="ARBA00010641"/>
    </source>
</evidence>
<feature type="domain" description="RNA polymerase sigma-70 region 2" evidence="5">
    <location>
        <begin position="27"/>
        <end position="95"/>
    </location>
</feature>
<evidence type="ECO:0000259" key="5">
    <source>
        <dbReference type="Pfam" id="PF04542"/>
    </source>
</evidence>
<comment type="caution">
    <text evidence="7">The sequence shown here is derived from an EMBL/GenBank/DDBJ whole genome shotgun (WGS) entry which is preliminary data.</text>
</comment>
<sequence length="189" mass="20977">MTFPLSSSDKHQLAALAEGDERAFEALFSRLHPGLLRYAQGLLRYPTDAAEDVVAEVFCTLWSSRTQLAVQSSLAAYLYTAVKHRSLDKLREQRRAPFETLAEPPIAQPAAAHLQPDQLLAYQELSAHVACLIGQLPGRTRQVFQLHRDGGLTYEEIAALLGISVNSVKTHMFRALRFLKSTLYASGVQ</sequence>
<evidence type="ECO:0000256" key="4">
    <source>
        <dbReference type="ARBA" id="ARBA00023163"/>
    </source>
</evidence>
<keyword evidence="2" id="KW-0805">Transcription regulation</keyword>
<name>A0A502GAC8_9BACT</name>
<dbReference type="CDD" id="cd06171">
    <property type="entry name" value="Sigma70_r4"/>
    <property type="match status" value="1"/>
</dbReference>
<dbReference type="InterPro" id="IPR014327">
    <property type="entry name" value="RNA_pol_sigma70_bacteroid"/>
</dbReference>
<dbReference type="InterPro" id="IPR013324">
    <property type="entry name" value="RNA_pol_sigma_r3/r4-like"/>
</dbReference>
<dbReference type="GO" id="GO:0003677">
    <property type="term" value="F:DNA binding"/>
    <property type="evidence" value="ECO:0007669"/>
    <property type="project" value="InterPro"/>
</dbReference>
<evidence type="ECO:0000256" key="2">
    <source>
        <dbReference type="ARBA" id="ARBA00023015"/>
    </source>
</evidence>
<dbReference type="InterPro" id="IPR007627">
    <property type="entry name" value="RNA_pol_sigma70_r2"/>
</dbReference>
<dbReference type="Proteomes" id="UP000317646">
    <property type="component" value="Unassembled WGS sequence"/>
</dbReference>
<dbReference type="RefSeq" id="WP_140469544.1">
    <property type="nucleotide sequence ID" value="NZ_RCYZ01000014.1"/>
</dbReference>
<dbReference type="Pfam" id="PF08281">
    <property type="entry name" value="Sigma70_r4_2"/>
    <property type="match status" value="1"/>
</dbReference>
<dbReference type="GO" id="GO:0006352">
    <property type="term" value="P:DNA-templated transcription initiation"/>
    <property type="evidence" value="ECO:0007669"/>
    <property type="project" value="InterPro"/>
</dbReference>
<feature type="domain" description="RNA polymerase sigma factor 70 region 4 type 2" evidence="6">
    <location>
        <begin position="130"/>
        <end position="179"/>
    </location>
</feature>
<dbReference type="PANTHER" id="PTHR43133:SF46">
    <property type="entry name" value="RNA POLYMERASE SIGMA-70 FACTOR ECF SUBFAMILY"/>
    <property type="match status" value="1"/>
</dbReference>
<protein>
    <submittedName>
        <fullName evidence="7">RNA polymerase sigma-70 factor</fullName>
    </submittedName>
</protein>
<evidence type="ECO:0000313" key="8">
    <source>
        <dbReference type="Proteomes" id="UP000317646"/>
    </source>
</evidence>
<evidence type="ECO:0000256" key="3">
    <source>
        <dbReference type="ARBA" id="ARBA00023082"/>
    </source>
</evidence>
<dbReference type="OrthoDB" id="1524077at2"/>
<dbReference type="Pfam" id="PF04542">
    <property type="entry name" value="Sigma70_r2"/>
    <property type="match status" value="1"/>
</dbReference>
<dbReference type="GO" id="GO:0016987">
    <property type="term" value="F:sigma factor activity"/>
    <property type="evidence" value="ECO:0007669"/>
    <property type="project" value="UniProtKB-KW"/>
</dbReference>
<dbReference type="EMBL" id="RCYZ01000014">
    <property type="protein sequence ID" value="TPG58935.1"/>
    <property type="molecule type" value="Genomic_DNA"/>
</dbReference>
<dbReference type="InterPro" id="IPR036388">
    <property type="entry name" value="WH-like_DNA-bd_sf"/>
</dbReference>
<dbReference type="InterPro" id="IPR014284">
    <property type="entry name" value="RNA_pol_sigma-70_dom"/>
</dbReference>
<keyword evidence="3" id="KW-0731">Sigma factor</keyword>
<dbReference type="Gene3D" id="1.10.10.10">
    <property type="entry name" value="Winged helix-like DNA-binding domain superfamily/Winged helix DNA-binding domain"/>
    <property type="match status" value="1"/>
</dbReference>
<keyword evidence="4" id="KW-0804">Transcription</keyword>
<dbReference type="SUPFAM" id="SSF88946">
    <property type="entry name" value="Sigma2 domain of RNA polymerase sigma factors"/>
    <property type="match status" value="1"/>
</dbReference>
<proteinExistence type="inferred from homology"/>
<accession>A0A502GAC8</accession>
<comment type="similarity">
    <text evidence="1">Belongs to the sigma-70 factor family. ECF subfamily.</text>
</comment>
<dbReference type="Gene3D" id="1.10.1740.10">
    <property type="match status" value="1"/>
</dbReference>
<reference evidence="7 8" key="1">
    <citation type="journal article" date="2019" name="Environ. Microbiol.">
        <title>Species interactions and distinct microbial communities in high Arctic permafrost affected cryosols are associated with the CH4 and CO2 gas fluxes.</title>
        <authorList>
            <person name="Altshuler I."/>
            <person name="Hamel J."/>
            <person name="Turney S."/>
            <person name="Magnuson E."/>
            <person name="Levesque R."/>
            <person name="Greer C."/>
            <person name="Whyte L.G."/>
        </authorList>
    </citation>
    <scope>NUCLEOTIDE SEQUENCE [LARGE SCALE GENOMIC DNA]</scope>
    <source>
        <strain evidence="7 8">S9.2P</strain>
    </source>
</reference>
<dbReference type="NCBIfam" id="TIGR02985">
    <property type="entry name" value="Sig70_bacteroi1"/>
    <property type="match status" value="1"/>
</dbReference>
<dbReference type="InterPro" id="IPR013325">
    <property type="entry name" value="RNA_pol_sigma_r2"/>
</dbReference>